<evidence type="ECO:0000256" key="3">
    <source>
        <dbReference type="ARBA" id="ARBA00023242"/>
    </source>
</evidence>
<gene>
    <name evidence="5" type="primary">LOC106168594</name>
</gene>
<evidence type="ECO:0000313" key="4">
    <source>
        <dbReference type="Proteomes" id="UP000085678"/>
    </source>
</evidence>
<dbReference type="GO" id="GO:0034472">
    <property type="term" value="P:snRNA 3'-end processing"/>
    <property type="evidence" value="ECO:0007669"/>
    <property type="project" value="TreeGrafter"/>
</dbReference>
<evidence type="ECO:0000313" key="5">
    <source>
        <dbReference type="RefSeq" id="XP_013403175.1"/>
    </source>
</evidence>
<evidence type="ECO:0000256" key="1">
    <source>
        <dbReference type="ARBA" id="ARBA00004123"/>
    </source>
</evidence>
<name>A0A1S3IYA2_LINAN</name>
<sequence>MAALDVVSPSTFKALQNLDIECLAYLSENELRPILPCLVRMSLCAPSDNGERWMESKKSLLRILSGIEVVNSVVQLLSVDFHELEIDAKKEQHLRTKAGSSQSESMLISQLQNSLSLEFERADAPRRLRLVLSEVLFVVSQMRETRTEFYHKPSELFECDVYLEEVADVICIAQAELPRLLPVTEVAEAMLHVKNGHLILCRLVANLPESFSEVCNSLISTGEKQDEDMLSGRRRMQAIRALCNMNPEEILSVRAMCLEHCKMPGLAVALTLLPQTTSSLSSGGGGATNDLVSFVSGILLGNDTNVRSWFAQFVKNGQKRKRDPTGSMLHAMRQKLLEQLVSLIPDSGERFTEEAVVQASGFFRLYAALKGIAALKFSEEEAKLILRLITSHPPHNAAGVRFVSLAMSMLIASPSLLGTPEQERMAIDWIKGLIDEEESYESENELRPILPCLVRMSLCAPSDNGERWMESKKSLLRILSGIEVVNSVVQLLSVDFHELEIDAKKEQHLRTKAGSSQSESMLISQLQNSLSLEFERADAPRRLRLVLSELLFVVSQMRETRTEFYHKPSELFECDVYLEEVADVICIAQAELPRLLPVTEVAEAMLHVKNGHLILCRLVANLPESFSEVCNSLISTGDKQDEDVLSGRRRMQAIRALCNMNPEEILSVRAMCLEHCKMPGLAVALTLLPQTTSSLSSGGGATNDLVSFVSGILLGNDTNVRSWFAQFVKNGQKRKRDPTGTMLHAMRQKLLEQLVSLIPDSGDRFTEEAVVQASGFFRLYAALKGIAALKFSEEEAKLILRLITSHPPHNAAGVRFVSLAMSMLIASPSLLGTPEQERMAIDWIKGLIDEEESYERKVSGTASFGELLLLIAIHFHSFQTNSIADLVCSTLGMKLSVKANSLARLKTIFTQEIFTEKVVAAHAIRVPVTPCLSASIPGFLPVHCISQLLKSRAFSKHKVPIRGWIYKQICSCSTPIHPLMPPLVDAYVNSIITPASKTDHTNKPFSEEEVLAVFVNSDQKNDQSEMDCRVTKTSLPVQLLMTYYVMLYQDSLLSNMKAIVTSKRDIVQYSQHVVAKIPIKYLLQQAQKEQQQFAGLFAPLLKLIATNYPHLCLVEDWLQEEMMSVSPLPNHGIPVAKTTVESMQKGFAQVKECPSVLIMQLEHLLTLPVKSILPKVSGTASFGELLLLIAIHFHSFQTNSIADLVCSTLGMKLSVKANSLARLKTIFTQEIFTEKVVAAHAIRVPVTPCLSASIPGFLPVHCISQLLKSRAFSKHKVPIRGWIYKQICSCSTPIHPLMPPLVDAYVNSIITPASKTDHTNKPFSEEEVLAVFVNSDQKNDQSEMDCRVTKTSLPVQLLMTYYVMLYQDSLLSNMKAIVTSKRDIVQYSQHAVAKIPIKYLLQQAQKEQQQFAGLFAPLLKLIATNYPHLCLVEDWLQEEMMSVSPLPNHGIPVAKTTVDSLQKGFAQVKECPSVLIMQLEHLLTLPVKSILPFAECIVGSLAVLLEDGTSRRVLELVHRIWVQLNMLAPRRLGILTVNALRPHHQAAFKEQPYTQDNVTVDPLIVLRCDQRVFRCPPIFDLVLRVLSAFLQASRRYLSQHIQANPKLDKGTPVPNDFEREELKGALIAAQESAAVQILLECCLPRDAEKAKGSLLSKQREIQCLVCSHLHQMFIADPNLAKLVHFQGYPSELLPVTVAGIPSMHICLDFIPELISQPQIEKQVFAIELVSYLSMQYALPKSLGIAKLAVNVMLTLLGVLPCDVIPEFFLPTLPAMVRICQAFPPLHDDVTALLLQLGKVATANLTAFDNISTDINPVMRDDEEKSERSKDHLSLINRYGLLSQLTQKTFSEIVNTAVVTKNIY</sequence>
<dbReference type="OrthoDB" id="70899at2759"/>
<keyword evidence="3" id="KW-0539">Nucleus</keyword>
<dbReference type="GeneID" id="106168594"/>
<dbReference type="PANTHER" id="PTHR28608">
    <property type="entry name" value="INTEGRATOR COMPLEX SUBUNIT 2"/>
    <property type="match status" value="1"/>
</dbReference>
<dbReference type="STRING" id="7574.A0A1S3IYA2"/>
<accession>A0A1S3IYA2</accession>
<reference evidence="5" key="1">
    <citation type="submission" date="2025-08" db="UniProtKB">
        <authorList>
            <consortium name="RefSeq"/>
        </authorList>
    </citation>
    <scope>IDENTIFICATION</scope>
    <source>
        <tissue evidence="5">Gonads</tissue>
    </source>
</reference>
<dbReference type="FunCoup" id="A0A1S3IYA2">
    <property type="interactions" value="3476"/>
</dbReference>
<dbReference type="Proteomes" id="UP000085678">
    <property type="component" value="Unplaced"/>
</dbReference>
<proteinExistence type="inferred from homology"/>
<dbReference type="PANTHER" id="PTHR28608:SF1">
    <property type="entry name" value="INTEGRATOR COMPLEX SUBUNIT 2"/>
    <property type="match status" value="1"/>
</dbReference>
<dbReference type="InParanoid" id="A0A1S3IYA2"/>
<dbReference type="RefSeq" id="XP_013403175.1">
    <property type="nucleotide sequence ID" value="XM_013547721.2"/>
</dbReference>
<dbReference type="Pfam" id="PF14750">
    <property type="entry name" value="INTS2"/>
    <property type="match status" value="2"/>
</dbReference>
<comment type="similarity">
    <text evidence="2">Belongs to the Integrator subunit 2 family.</text>
</comment>
<dbReference type="GO" id="GO:0032039">
    <property type="term" value="C:integrator complex"/>
    <property type="evidence" value="ECO:0007669"/>
    <property type="project" value="InterPro"/>
</dbReference>
<dbReference type="PRINTS" id="PR02105">
    <property type="entry name" value="INTSUBUNIT2"/>
</dbReference>
<comment type="subcellular location">
    <subcellularLocation>
        <location evidence="1">Nucleus</location>
    </subcellularLocation>
</comment>
<protein>
    <submittedName>
        <fullName evidence="5">Integrator complex subunit 2</fullName>
    </submittedName>
</protein>
<dbReference type="KEGG" id="lak:106168594"/>
<evidence type="ECO:0000256" key="2">
    <source>
        <dbReference type="ARBA" id="ARBA00006705"/>
    </source>
</evidence>
<dbReference type="InterPro" id="IPR029321">
    <property type="entry name" value="INTS2"/>
</dbReference>
<dbReference type="InterPro" id="IPR026236">
    <property type="entry name" value="Int2_metazoa"/>
</dbReference>
<keyword evidence="4" id="KW-1185">Reference proteome</keyword>
<organism evidence="4 5">
    <name type="scientific">Lingula anatina</name>
    <name type="common">Brachiopod</name>
    <name type="synonym">Lingula unguis</name>
    <dbReference type="NCBI Taxonomy" id="7574"/>
    <lineage>
        <taxon>Eukaryota</taxon>
        <taxon>Metazoa</taxon>
        <taxon>Spiralia</taxon>
        <taxon>Lophotrochozoa</taxon>
        <taxon>Brachiopoda</taxon>
        <taxon>Linguliformea</taxon>
        <taxon>Lingulata</taxon>
        <taxon>Lingulida</taxon>
        <taxon>Linguloidea</taxon>
        <taxon>Lingulidae</taxon>
        <taxon>Lingula</taxon>
    </lineage>
</organism>